<dbReference type="GO" id="GO:0005615">
    <property type="term" value="C:extracellular space"/>
    <property type="evidence" value="ECO:0007669"/>
    <property type="project" value="TreeGrafter"/>
</dbReference>
<sequence length="915" mass="96341">MKLLSLALLCASVARGINAQDLSSRPLKSNLVPGAYMVELSSAPTKRSADVHDDFLNELDKRASGKFVTRKKYNSPIFNGIAIQLHTPADLVDLASIPNVVAVRPIVVYSAPEPINLHVLQGPNDPAIIADGLSTHIMTGVDKVHAQGISGKGIKVGIIDSGVDYLHPNLGGGFGAGFKIAGGTDLVGDDYTGLNDPVPDADPRDTCGGHGTHVAGIVAASGPNEFNVTGVAPDASIYAYRIFGCEGGVADDVLVDGLLRAYNDGMDIITMSLGVGSGFSTTTPAVVASRIAESGTVLTIAAGNDGDGGSFFFSSPATGEGIIAVGSVENVAPQQPTILVDNVDRDPLPYFVISWPNPQGQPLVVPEDVHYPIYAISSDPFVEDAACEPLPDDTPDLSGYAVVLRGATKCDYLDQYDNVADKGAQIVILYNSTEWLLFGFFLTVNLWNDEDGIFLVNEFNKGTNLTITFPQHGGTIQFPNAVNGGLMSSFSSYGPSNDVLFKPSISTPGGNITSTWLTNDGSFAVLSGTSMATPFAAGAAALVMQAKGKGAAKNMRTILQSTAASVPFSKAAGALPQTLAQQGAGLINVFEALKSTTEVSPGELLLNDTANWKGLHAITIKNTGKKVQTYTLSHIPAGTTVTIPSGQHGITPWPVPLVEAPASIHFSQTRVTVLPGLSAVVLATITPPKSADSKTWPILSGWINIRGSAGDNVKVSYMGVGASMKDAQTLTTGPPANIYYVPNDGGVPAMIPNERGTLHAQRGPRNYTLDNPPVFAFVQGIATHRLVFDLIAPDSPIKSTIPNPLDSVPAPSNPVKRAWSWWWPGLFPPKNSGSFDKVATLGRAYEFEDLTRNAISRGAAVVYTIDFPIEFANGTAVPFGQYKLLVRSLRVTGNPSNEADYDVYVSEQVGLVESL</sequence>
<dbReference type="PROSITE" id="PS00136">
    <property type="entry name" value="SUBTILASE_ASP"/>
    <property type="match status" value="1"/>
</dbReference>
<dbReference type="AlphaFoldDB" id="A0A165LKV5"/>
<keyword evidence="4 7" id="KW-0378">Hydrolase</keyword>
<dbReference type="InterPro" id="IPR010435">
    <property type="entry name" value="C5a/SBT2-like_Fn3"/>
</dbReference>
<evidence type="ECO:0000256" key="1">
    <source>
        <dbReference type="ARBA" id="ARBA00011073"/>
    </source>
</evidence>
<dbReference type="EMBL" id="KV425923">
    <property type="protein sequence ID" value="KZV97986.1"/>
    <property type="molecule type" value="Genomic_DNA"/>
</dbReference>
<dbReference type="PRINTS" id="PR00723">
    <property type="entry name" value="SUBTILISIN"/>
</dbReference>
<feature type="signal peptide" evidence="9">
    <location>
        <begin position="1"/>
        <end position="19"/>
    </location>
</feature>
<dbReference type="Proteomes" id="UP000077266">
    <property type="component" value="Unassembled WGS sequence"/>
</dbReference>
<dbReference type="InterPro" id="IPR050131">
    <property type="entry name" value="Peptidase_S8_subtilisin-like"/>
</dbReference>
<evidence type="ECO:0000256" key="9">
    <source>
        <dbReference type="SAM" id="SignalP"/>
    </source>
</evidence>
<dbReference type="InterPro" id="IPR015500">
    <property type="entry name" value="Peptidase_S8_subtilisin-rel"/>
</dbReference>
<evidence type="ECO:0000256" key="3">
    <source>
        <dbReference type="ARBA" id="ARBA00022729"/>
    </source>
</evidence>
<name>A0A165LKV5_EXIGL</name>
<dbReference type="InterPro" id="IPR000209">
    <property type="entry name" value="Peptidase_S8/S53_dom"/>
</dbReference>
<dbReference type="OrthoDB" id="3252615at2759"/>
<dbReference type="Gene3D" id="3.40.50.200">
    <property type="entry name" value="Peptidase S8/S53 domain"/>
    <property type="match status" value="2"/>
</dbReference>
<dbReference type="GO" id="GO:0016020">
    <property type="term" value="C:membrane"/>
    <property type="evidence" value="ECO:0007669"/>
    <property type="project" value="InterPro"/>
</dbReference>
<dbReference type="PANTHER" id="PTHR43806:SF66">
    <property type="entry name" value="SERIN ENDOPEPTIDASE"/>
    <property type="match status" value="1"/>
</dbReference>
<evidence type="ECO:0000256" key="5">
    <source>
        <dbReference type="ARBA" id="ARBA00022825"/>
    </source>
</evidence>
<evidence type="ECO:0000259" key="10">
    <source>
        <dbReference type="Pfam" id="PF00082"/>
    </source>
</evidence>
<reference evidence="12 13" key="1">
    <citation type="journal article" date="2016" name="Mol. Biol. Evol.">
        <title>Comparative Genomics of Early-Diverging Mushroom-Forming Fungi Provides Insights into the Origins of Lignocellulose Decay Capabilities.</title>
        <authorList>
            <person name="Nagy L.G."/>
            <person name="Riley R."/>
            <person name="Tritt A."/>
            <person name="Adam C."/>
            <person name="Daum C."/>
            <person name="Floudas D."/>
            <person name="Sun H."/>
            <person name="Yadav J.S."/>
            <person name="Pangilinan J."/>
            <person name="Larsson K.H."/>
            <person name="Matsuura K."/>
            <person name="Barry K."/>
            <person name="Labutti K."/>
            <person name="Kuo R."/>
            <person name="Ohm R.A."/>
            <person name="Bhattacharya S.S."/>
            <person name="Shirouzu T."/>
            <person name="Yoshinaga Y."/>
            <person name="Martin F.M."/>
            <person name="Grigoriev I.V."/>
            <person name="Hibbett D.S."/>
        </authorList>
    </citation>
    <scope>NUCLEOTIDE SEQUENCE [LARGE SCALE GENOMIC DNA]</scope>
    <source>
        <strain evidence="12 13">HHB12029</strain>
    </source>
</reference>
<keyword evidence="3 9" id="KW-0732">Signal</keyword>
<feature type="active site" description="Charge relay system" evidence="6 7">
    <location>
        <position position="530"/>
    </location>
</feature>
<dbReference type="InterPro" id="IPR036852">
    <property type="entry name" value="Peptidase_S8/S53_dom_sf"/>
</dbReference>
<feature type="active site" description="Charge relay system" evidence="6 7">
    <location>
        <position position="160"/>
    </location>
</feature>
<dbReference type="PROSITE" id="PS00137">
    <property type="entry name" value="SUBTILASE_HIS"/>
    <property type="match status" value="1"/>
</dbReference>
<dbReference type="InterPro" id="IPR034187">
    <property type="entry name" value="Peptidases_S8_5"/>
</dbReference>
<dbReference type="SUPFAM" id="SSF52743">
    <property type="entry name" value="Subtilisin-like"/>
    <property type="match status" value="1"/>
</dbReference>
<feature type="chain" id="PRO_5007861736" evidence="9">
    <location>
        <begin position="20"/>
        <end position="915"/>
    </location>
</feature>
<dbReference type="GO" id="GO:0004252">
    <property type="term" value="F:serine-type endopeptidase activity"/>
    <property type="evidence" value="ECO:0007669"/>
    <property type="project" value="UniProtKB-UniRule"/>
</dbReference>
<dbReference type="PROSITE" id="PS51892">
    <property type="entry name" value="SUBTILASE"/>
    <property type="match status" value="1"/>
</dbReference>
<evidence type="ECO:0000313" key="12">
    <source>
        <dbReference type="EMBL" id="KZV97986.1"/>
    </source>
</evidence>
<gene>
    <name evidence="12" type="ORF">EXIGLDRAFT_669700</name>
</gene>
<evidence type="ECO:0000256" key="7">
    <source>
        <dbReference type="PROSITE-ProRule" id="PRU01240"/>
    </source>
</evidence>
<accession>A0A165LKV5</accession>
<feature type="domain" description="C5a peptidase/Subtilisin-like protease SBT2-like Fn3-like" evidence="11">
    <location>
        <begin position="606"/>
        <end position="718"/>
    </location>
</feature>
<keyword evidence="2 7" id="KW-0645">Protease</keyword>
<keyword evidence="13" id="KW-1185">Reference proteome</keyword>
<dbReference type="InterPro" id="IPR022398">
    <property type="entry name" value="Peptidase_S8_His-AS"/>
</dbReference>
<dbReference type="Pfam" id="PF00082">
    <property type="entry name" value="Peptidase_S8"/>
    <property type="match status" value="1"/>
</dbReference>
<dbReference type="InterPro" id="IPR023828">
    <property type="entry name" value="Peptidase_S8_Ser-AS"/>
</dbReference>
<keyword evidence="5 7" id="KW-0720">Serine protease</keyword>
<protein>
    <submittedName>
        <fullName evidence="12">Subtilisin-like protein</fullName>
    </submittedName>
</protein>
<evidence type="ECO:0000256" key="2">
    <source>
        <dbReference type="ARBA" id="ARBA00022670"/>
    </source>
</evidence>
<dbReference type="PANTHER" id="PTHR43806">
    <property type="entry name" value="PEPTIDASE S8"/>
    <property type="match status" value="1"/>
</dbReference>
<dbReference type="STRING" id="1314781.A0A165LKV5"/>
<dbReference type="InParanoid" id="A0A165LKV5"/>
<dbReference type="Pfam" id="PF06280">
    <property type="entry name" value="fn3_5"/>
    <property type="match status" value="1"/>
</dbReference>
<evidence type="ECO:0000256" key="8">
    <source>
        <dbReference type="RuleBase" id="RU003355"/>
    </source>
</evidence>
<evidence type="ECO:0000259" key="11">
    <source>
        <dbReference type="Pfam" id="PF06280"/>
    </source>
</evidence>
<feature type="domain" description="Peptidase S8/S53" evidence="10">
    <location>
        <begin position="151"/>
        <end position="584"/>
    </location>
</feature>
<dbReference type="InterPro" id="IPR023827">
    <property type="entry name" value="Peptidase_S8_Asp-AS"/>
</dbReference>
<evidence type="ECO:0000256" key="4">
    <source>
        <dbReference type="ARBA" id="ARBA00022801"/>
    </source>
</evidence>
<comment type="similarity">
    <text evidence="1 7 8">Belongs to the peptidase S8 family.</text>
</comment>
<organism evidence="12 13">
    <name type="scientific">Exidia glandulosa HHB12029</name>
    <dbReference type="NCBI Taxonomy" id="1314781"/>
    <lineage>
        <taxon>Eukaryota</taxon>
        <taxon>Fungi</taxon>
        <taxon>Dikarya</taxon>
        <taxon>Basidiomycota</taxon>
        <taxon>Agaricomycotina</taxon>
        <taxon>Agaricomycetes</taxon>
        <taxon>Auriculariales</taxon>
        <taxon>Exidiaceae</taxon>
        <taxon>Exidia</taxon>
    </lineage>
</organism>
<dbReference type="GO" id="GO:0006508">
    <property type="term" value="P:proteolysis"/>
    <property type="evidence" value="ECO:0007669"/>
    <property type="project" value="UniProtKB-KW"/>
</dbReference>
<proteinExistence type="inferred from homology"/>
<evidence type="ECO:0000313" key="13">
    <source>
        <dbReference type="Proteomes" id="UP000077266"/>
    </source>
</evidence>
<feature type="active site" description="Charge relay system" evidence="6 7">
    <location>
        <position position="210"/>
    </location>
</feature>
<dbReference type="CDD" id="cd07489">
    <property type="entry name" value="Peptidases_S8_5"/>
    <property type="match status" value="1"/>
</dbReference>
<evidence type="ECO:0000256" key="6">
    <source>
        <dbReference type="PIRSR" id="PIRSR615500-1"/>
    </source>
</evidence>
<dbReference type="PROSITE" id="PS00138">
    <property type="entry name" value="SUBTILASE_SER"/>
    <property type="match status" value="1"/>
</dbReference>